<dbReference type="Gene3D" id="2.130.10.10">
    <property type="entry name" value="YVTN repeat-like/Quinoprotein amine dehydrogenase"/>
    <property type="match status" value="1"/>
</dbReference>
<dbReference type="EMBL" id="IACT01003485">
    <property type="protein sequence ID" value="LAC22726.1"/>
    <property type="molecule type" value="mRNA"/>
</dbReference>
<dbReference type="InterPro" id="IPR013979">
    <property type="entry name" value="TIF_beta_prop-like"/>
</dbReference>
<feature type="domain" description="Translation initiation factor beta propellor-like" evidence="7">
    <location>
        <begin position="404"/>
        <end position="614"/>
    </location>
</feature>
<keyword evidence="1" id="KW-0963">Cytoplasm</keyword>
<dbReference type="InterPro" id="IPR012677">
    <property type="entry name" value="Nucleotide-bd_a/b_plait_sf"/>
</dbReference>
<evidence type="ECO:0000256" key="1">
    <source>
        <dbReference type="ARBA" id="ARBA00022490"/>
    </source>
</evidence>
<feature type="region of interest" description="Disordered" evidence="6">
    <location>
        <begin position="74"/>
        <end position="100"/>
    </location>
</feature>
<proteinExistence type="evidence at transcript level"/>
<dbReference type="SUPFAM" id="SSF82171">
    <property type="entry name" value="DPP6 N-terminal domain-like"/>
    <property type="match status" value="1"/>
</dbReference>
<evidence type="ECO:0000313" key="8">
    <source>
        <dbReference type="EMBL" id="LAC22726.1"/>
    </source>
</evidence>
<feature type="compositionally biased region" description="Basic and acidic residues" evidence="6">
    <location>
        <begin position="74"/>
        <end position="93"/>
    </location>
</feature>
<protein>
    <submittedName>
        <fullName evidence="8">Eukaryotic translation initiation factor 3 subunit B-like</fullName>
    </submittedName>
</protein>
<dbReference type="PANTHER" id="PTHR14068:SF0">
    <property type="entry name" value="EUKARYOTIC TRANSLATION INITIATION FACTOR 3 SUBUNIT B"/>
    <property type="match status" value="1"/>
</dbReference>
<evidence type="ECO:0000256" key="4">
    <source>
        <dbReference type="ARBA" id="ARBA00022884"/>
    </source>
</evidence>
<organism evidence="8">
    <name type="scientific">Hirondellea gigas</name>
    <dbReference type="NCBI Taxonomy" id="1518452"/>
    <lineage>
        <taxon>Eukaryota</taxon>
        <taxon>Metazoa</taxon>
        <taxon>Ecdysozoa</taxon>
        <taxon>Arthropoda</taxon>
        <taxon>Crustacea</taxon>
        <taxon>Multicrustacea</taxon>
        <taxon>Malacostraca</taxon>
        <taxon>Eumalacostraca</taxon>
        <taxon>Peracarida</taxon>
        <taxon>Amphipoda</taxon>
        <taxon>Amphilochidea</taxon>
        <taxon>Lysianassida</taxon>
        <taxon>Lysianassidira</taxon>
        <taxon>Lysianassoidea</taxon>
        <taxon>Lysianassidae</taxon>
        <taxon>Hirondellea</taxon>
    </lineage>
</organism>
<evidence type="ECO:0000259" key="7">
    <source>
        <dbReference type="Pfam" id="PF08662"/>
    </source>
</evidence>
<dbReference type="AlphaFoldDB" id="A0A6A7FVW0"/>
<reference evidence="8" key="1">
    <citation type="submission" date="2017-11" db="EMBL/GenBank/DDBJ databases">
        <title>The sensing device of the deep-sea amphipod.</title>
        <authorList>
            <person name="Kobayashi H."/>
            <person name="Nagahama T."/>
            <person name="Arai W."/>
            <person name="Sasagawa Y."/>
            <person name="Umeda M."/>
            <person name="Hayashi T."/>
            <person name="Nikaido I."/>
            <person name="Watanabe H."/>
            <person name="Oguri K."/>
            <person name="Kitazato H."/>
            <person name="Fujioka K."/>
            <person name="Kido Y."/>
            <person name="Takami H."/>
        </authorList>
    </citation>
    <scope>NUCLEOTIDE SEQUENCE</scope>
    <source>
        <tissue evidence="8">Whole body</tissue>
    </source>
</reference>
<dbReference type="InterPro" id="IPR011400">
    <property type="entry name" value="EIF3B"/>
</dbReference>
<sequence>MVVVEQDWDRDFYSNEAEIKLDQDFQNCVIVRGLPIVDGSRYQKLVKVVRKKFGEFGEFATEGIFIPFRIEESDDSKSSEDNKAEKSSSKSDKTPNTTDGIAFLQYKDPESAMKALSMKKFDKKTPLSVNLFEDFQKYQDYSLEYKEPSIDDVQKAPDPSTYLQDEYGRDQYVIRQRNLTEVYWNDPIRKDIQGRNSYVDRDSPDTPLVDRRTRMILANTDLTEGYVQWSPRGTYLVAIQNEKDIVLFSGEEMKEFRRFTHPGVIRFAISPMENYLVTLVPNEVFQGRLNDIPRCIIVWDIETGKIARGFRGDWALAGGRGIWPVMKWSYDDKYLARMGEDVISIYETPTMGLVDKKHLTIRSVKNFEWSPSGYLISYTVPEQENMPATVQILSVPSLEVIGKRSFQLVNQLSMGWHDQGRYLAVKVKYYAKRTKKDKTTSFEIFSVQRKNCPVDRVELGKDEAGQEITEVVAFAFEPNGNRFGIIHGSYPGNRADVSIYETGKQIRRVAFVKKIAASHLFWSPKGTQLVLAGLGERNGLLSFYDCHRYITIKQEEHYMCTGLEWSPCGRYVSSFVTQSLRSPVSRVTMENGYKIWTLYGELLVDNQYSSLFQFDWRPRTPDVLKTNRKRAVQRNLAKYSVHFDEEDEKTVEGTMGADARRKRNQLKAFREYAREISRQVEAELAEIKALLRGEIKDDEYEIDEVEIQQEISREEIIVED</sequence>
<dbReference type="PANTHER" id="PTHR14068">
    <property type="entry name" value="EUKARYOTIC TRANSLATION INITIATION FACTOR 3 EIF3 -RELATED"/>
    <property type="match status" value="1"/>
</dbReference>
<dbReference type="InterPro" id="IPR015943">
    <property type="entry name" value="WD40/YVTN_repeat-like_dom_sf"/>
</dbReference>
<name>A0A6A7FVW0_9CRUS</name>
<dbReference type="GO" id="GO:0031369">
    <property type="term" value="F:translation initiation factor binding"/>
    <property type="evidence" value="ECO:0007669"/>
    <property type="project" value="InterPro"/>
</dbReference>
<keyword evidence="2 8" id="KW-0396">Initiation factor</keyword>
<dbReference type="GO" id="GO:0003723">
    <property type="term" value="F:RNA binding"/>
    <property type="evidence" value="ECO:0007669"/>
    <property type="project" value="UniProtKB-KW"/>
</dbReference>
<dbReference type="GO" id="GO:0005852">
    <property type="term" value="C:eukaryotic translation initiation factor 3 complex"/>
    <property type="evidence" value="ECO:0007669"/>
    <property type="project" value="InterPro"/>
</dbReference>
<keyword evidence="3" id="KW-0853">WD repeat</keyword>
<dbReference type="Gene3D" id="3.30.70.330">
    <property type="match status" value="1"/>
</dbReference>
<evidence type="ECO:0000256" key="5">
    <source>
        <dbReference type="ARBA" id="ARBA00022917"/>
    </source>
</evidence>
<evidence type="ECO:0000256" key="2">
    <source>
        <dbReference type="ARBA" id="ARBA00022540"/>
    </source>
</evidence>
<keyword evidence="4" id="KW-0694">RNA-binding</keyword>
<dbReference type="GO" id="GO:0003743">
    <property type="term" value="F:translation initiation factor activity"/>
    <property type="evidence" value="ECO:0007669"/>
    <property type="project" value="UniProtKB-KW"/>
</dbReference>
<evidence type="ECO:0000256" key="3">
    <source>
        <dbReference type="ARBA" id="ARBA00022574"/>
    </source>
</evidence>
<accession>A0A6A7FVW0</accession>
<dbReference type="Pfam" id="PF08662">
    <property type="entry name" value="eIF2A"/>
    <property type="match status" value="1"/>
</dbReference>
<keyword evidence="5" id="KW-0648">Protein biosynthesis</keyword>
<evidence type="ECO:0000256" key="6">
    <source>
        <dbReference type="SAM" id="MobiDB-lite"/>
    </source>
</evidence>